<evidence type="ECO:0000313" key="3">
    <source>
        <dbReference type="Proteomes" id="UP000271603"/>
    </source>
</evidence>
<sequence length="74" mass="7811">MKKMTMMESSNIIGGYFNCSETTYEKSTVGGADTCTAVRNCTNKFGQPTKVMFYVPVSNCAATGGGTTPPPTTP</sequence>
<dbReference type="InterPro" id="IPR031882">
    <property type="entry name" value="DUF4762"/>
</dbReference>
<dbReference type="RefSeq" id="WP_128144304.1">
    <property type="nucleotide sequence ID" value="NZ_CAMIPJ010000009.1"/>
</dbReference>
<dbReference type="EMBL" id="LR134155">
    <property type="protein sequence ID" value="VEA72082.1"/>
    <property type="molecule type" value="Genomic_DNA"/>
</dbReference>
<dbReference type="AlphaFoldDB" id="A0A3S4JWF0"/>
<organism evidence="1 3">
    <name type="scientific">Serratia rubidaea</name>
    <name type="common">Serratia marinorubra</name>
    <dbReference type="NCBI Taxonomy" id="61652"/>
    <lineage>
        <taxon>Bacteria</taxon>
        <taxon>Pseudomonadati</taxon>
        <taxon>Pseudomonadota</taxon>
        <taxon>Gammaproteobacteria</taxon>
        <taxon>Enterobacterales</taxon>
        <taxon>Yersiniaceae</taxon>
        <taxon>Serratia</taxon>
    </lineage>
</organism>
<name>A0A3S4JWF0_SERRU</name>
<dbReference type="Pfam" id="PF15959">
    <property type="entry name" value="DUF4762"/>
    <property type="match status" value="1"/>
</dbReference>
<protein>
    <recommendedName>
        <fullName evidence="5">DUF4762 domain-containing protein</fullName>
    </recommendedName>
</protein>
<reference evidence="1 3" key="1">
    <citation type="submission" date="2018-12" db="EMBL/GenBank/DDBJ databases">
        <authorList>
            <consortium name="Pathogen Informatics"/>
        </authorList>
    </citation>
    <scope>NUCLEOTIDE SEQUENCE [LARGE SCALE GENOMIC DNA]</scope>
    <source>
        <strain evidence="2 4">NCTC12971</strain>
        <strain evidence="1 3">NCTC9419</strain>
    </source>
</reference>
<evidence type="ECO:0008006" key="5">
    <source>
        <dbReference type="Google" id="ProtNLM"/>
    </source>
</evidence>
<evidence type="ECO:0000313" key="2">
    <source>
        <dbReference type="EMBL" id="VTP60666.1"/>
    </source>
</evidence>
<evidence type="ECO:0000313" key="4">
    <source>
        <dbReference type="Proteomes" id="UP000307968"/>
    </source>
</evidence>
<dbReference type="Proteomes" id="UP000307968">
    <property type="component" value="Chromosome"/>
</dbReference>
<accession>A0A3S4JWF0</accession>
<dbReference type="GeneID" id="61764449"/>
<proteinExistence type="predicted"/>
<dbReference type="Proteomes" id="UP000271603">
    <property type="component" value="Chromosome"/>
</dbReference>
<evidence type="ECO:0000313" key="1">
    <source>
        <dbReference type="EMBL" id="VEA72082.1"/>
    </source>
</evidence>
<gene>
    <name evidence="2" type="ORF">NCTC12971_01153</name>
    <name evidence="1" type="ORF">NCTC9419_03674</name>
</gene>
<dbReference type="EMBL" id="LR590463">
    <property type="protein sequence ID" value="VTP60666.1"/>
    <property type="molecule type" value="Genomic_DNA"/>
</dbReference>